<dbReference type="Gene3D" id="4.10.400.10">
    <property type="entry name" value="Low-density Lipoprotein Receptor"/>
    <property type="match status" value="1"/>
</dbReference>
<accession>A0AA40G975</accession>
<keyword evidence="3" id="KW-0812">Transmembrane</keyword>
<evidence type="ECO:0000313" key="10">
    <source>
        <dbReference type="EMBL" id="KAK1132801.1"/>
    </source>
</evidence>
<keyword evidence="9" id="KW-0732">Signal</keyword>
<dbReference type="Pfam" id="PF00057">
    <property type="entry name" value="Ldl_recept_a"/>
    <property type="match status" value="1"/>
</dbReference>
<dbReference type="GO" id="GO:0012505">
    <property type="term" value="C:endomembrane system"/>
    <property type="evidence" value="ECO:0007669"/>
    <property type="project" value="UniProtKB-SubCell"/>
</dbReference>
<dbReference type="GO" id="GO:0016192">
    <property type="term" value="P:vesicle-mediated transport"/>
    <property type="evidence" value="ECO:0007669"/>
    <property type="project" value="UniProtKB-ARBA"/>
</dbReference>
<keyword evidence="6" id="KW-0472">Membrane</keyword>
<feature type="signal peptide" evidence="9">
    <location>
        <begin position="1"/>
        <end position="35"/>
    </location>
</feature>
<comment type="caution">
    <text evidence="10">The sequence shown here is derived from an EMBL/GenBank/DDBJ whole genome shotgun (WGS) entry which is preliminary data.</text>
</comment>
<evidence type="ECO:0000256" key="7">
    <source>
        <dbReference type="ARBA" id="ARBA00023157"/>
    </source>
</evidence>
<dbReference type="GO" id="GO:0016020">
    <property type="term" value="C:membrane"/>
    <property type="evidence" value="ECO:0007669"/>
    <property type="project" value="UniProtKB-SubCell"/>
</dbReference>
<organism evidence="10 11">
    <name type="scientific">Melipona bicolor</name>
    <dbReference type="NCBI Taxonomy" id="60889"/>
    <lineage>
        <taxon>Eukaryota</taxon>
        <taxon>Metazoa</taxon>
        <taxon>Ecdysozoa</taxon>
        <taxon>Arthropoda</taxon>
        <taxon>Hexapoda</taxon>
        <taxon>Insecta</taxon>
        <taxon>Pterygota</taxon>
        <taxon>Neoptera</taxon>
        <taxon>Endopterygota</taxon>
        <taxon>Hymenoptera</taxon>
        <taxon>Apocrita</taxon>
        <taxon>Aculeata</taxon>
        <taxon>Apoidea</taxon>
        <taxon>Anthophila</taxon>
        <taxon>Apidae</taxon>
        <taxon>Melipona</taxon>
    </lineage>
</organism>
<evidence type="ECO:0000256" key="9">
    <source>
        <dbReference type="SAM" id="SignalP"/>
    </source>
</evidence>
<feature type="disulfide bond" evidence="8">
    <location>
        <begin position="60"/>
        <end position="78"/>
    </location>
</feature>
<evidence type="ECO:0000256" key="1">
    <source>
        <dbReference type="ARBA" id="ARBA00004167"/>
    </source>
</evidence>
<feature type="disulfide bond" evidence="8">
    <location>
        <begin position="53"/>
        <end position="65"/>
    </location>
</feature>
<dbReference type="Proteomes" id="UP001177670">
    <property type="component" value="Unassembled WGS sequence"/>
</dbReference>
<name>A0AA40G975_9HYME</name>
<protein>
    <submittedName>
        <fullName evidence="10">Uncharacterized protein</fullName>
    </submittedName>
</protein>
<keyword evidence="4" id="KW-0677">Repeat</keyword>
<evidence type="ECO:0000256" key="3">
    <source>
        <dbReference type="ARBA" id="ARBA00022692"/>
    </source>
</evidence>
<dbReference type="InterPro" id="IPR023415">
    <property type="entry name" value="LDLR_class-A_CS"/>
</dbReference>
<feature type="chain" id="PRO_5041395646" evidence="9">
    <location>
        <begin position="36"/>
        <end position="158"/>
    </location>
</feature>
<evidence type="ECO:0000256" key="8">
    <source>
        <dbReference type="PROSITE-ProRule" id="PRU00124"/>
    </source>
</evidence>
<evidence type="ECO:0000256" key="4">
    <source>
        <dbReference type="ARBA" id="ARBA00022737"/>
    </source>
</evidence>
<dbReference type="AlphaFoldDB" id="A0AA40G975"/>
<dbReference type="EMBL" id="JAHYIQ010000004">
    <property type="protein sequence ID" value="KAK1132801.1"/>
    <property type="molecule type" value="Genomic_DNA"/>
</dbReference>
<evidence type="ECO:0000256" key="5">
    <source>
        <dbReference type="ARBA" id="ARBA00022989"/>
    </source>
</evidence>
<evidence type="ECO:0000313" key="11">
    <source>
        <dbReference type="Proteomes" id="UP001177670"/>
    </source>
</evidence>
<dbReference type="InterPro" id="IPR002172">
    <property type="entry name" value="LDrepeatLR_classA_rpt"/>
</dbReference>
<reference evidence="10" key="1">
    <citation type="submission" date="2021-10" db="EMBL/GenBank/DDBJ databases">
        <title>Melipona bicolor Genome sequencing and assembly.</title>
        <authorList>
            <person name="Araujo N.S."/>
            <person name="Arias M.C."/>
        </authorList>
    </citation>
    <scope>NUCLEOTIDE SEQUENCE</scope>
    <source>
        <strain evidence="10">USP_2M_L1-L4_2017</strain>
        <tissue evidence="10">Whole body</tissue>
    </source>
</reference>
<dbReference type="InterPro" id="IPR036055">
    <property type="entry name" value="LDL_receptor-like_sf"/>
</dbReference>
<keyword evidence="5" id="KW-1133">Transmembrane helix</keyword>
<sequence>MPRRLFNASRRTCTLPTMPLLLLQLACVVLHIASAVGDYHSDYGVAALSPHKCTDSEFKCNNEKCIPGTWHCDGEDDCHDGSDEDKTICIQLRFGLPISMIEPFPFTFIVEDIDEVCKHCLGAEYKSLSFDCFITDGEKQCSLQNVRPMYLLPDVKRY</sequence>
<dbReference type="SUPFAM" id="SSF57424">
    <property type="entry name" value="LDL receptor-like module"/>
    <property type="match status" value="1"/>
</dbReference>
<evidence type="ECO:0000256" key="2">
    <source>
        <dbReference type="ARBA" id="ARBA00004308"/>
    </source>
</evidence>
<gene>
    <name evidence="10" type="ORF">K0M31_014173</name>
</gene>
<keyword evidence="7 8" id="KW-1015">Disulfide bond</keyword>
<proteinExistence type="predicted"/>
<keyword evidence="11" id="KW-1185">Reference proteome</keyword>
<evidence type="ECO:0000256" key="6">
    <source>
        <dbReference type="ARBA" id="ARBA00023136"/>
    </source>
</evidence>
<dbReference type="PANTHER" id="PTHR24270">
    <property type="entry name" value="LOW-DENSITY LIPOPROTEIN RECEPTOR-RELATED"/>
    <property type="match status" value="1"/>
</dbReference>
<dbReference type="InterPro" id="IPR050685">
    <property type="entry name" value="LDLR"/>
</dbReference>
<dbReference type="FunFam" id="4.10.400.10:FF:000005">
    <property type="entry name" value="low-density lipoprotein receptor-related protein 1B"/>
    <property type="match status" value="1"/>
</dbReference>
<comment type="subcellular location">
    <subcellularLocation>
        <location evidence="2">Endomembrane system</location>
    </subcellularLocation>
    <subcellularLocation>
        <location evidence="1">Membrane</location>
        <topology evidence="1">Single-pass membrane protein</topology>
    </subcellularLocation>
</comment>
<dbReference type="SMART" id="SM00192">
    <property type="entry name" value="LDLa"/>
    <property type="match status" value="1"/>
</dbReference>
<dbReference type="CDD" id="cd00112">
    <property type="entry name" value="LDLa"/>
    <property type="match status" value="1"/>
</dbReference>
<dbReference type="PROSITE" id="PS01209">
    <property type="entry name" value="LDLRA_1"/>
    <property type="match status" value="1"/>
</dbReference>
<comment type="caution">
    <text evidence="8">Lacks conserved residue(s) required for the propagation of feature annotation.</text>
</comment>
<dbReference type="PROSITE" id="PS50068">
    <property type="entry name" value="LDLRA_2"/>
    <property type="match status" value="1"/>
</dbReference>